<feature type="domain" description="DUF7580" evidence="2">
    <location>
        <begin position="216"/>
        <end position="494"/>
    </location>
</feature>
<name>A0AAN9YXI8_9PEZI</name>
<dbReference type="PANTHER" id="PTHR35186:SF4">
    <property type="entry name" value="PRION-INHIBITION AND PROPAGATION HELO DOMAIN-CONTAINING PROTEIN"/>
    <property type="match status" value="1"/>
</dbReference>
<dbReference type="Proteomes" id="UP001320420">
    <property type="component" value="Unassembled WGS sequence"/>
</dbReference>
<feature type="region of interest" description="Disordered" evidence="1">
    <location>
        <begin position="298"/>
        <end position="329"/>
    </location>
</feature>
<dbReference type="AlphaFoldDB" id="A0AAN9YXI8"/>
<dbReference type="Pfam" id="PF24476">
    <property type="entry name" value="DUF7580"/>
    <property type="match status" value="1"/>
</dbReference>
<evidence type="ECO:0000313" key="4">
    <source>
        <dbReference type="Proteomes" id="UP001320420"/>
    </source>
</evidence>
<dbReference type="EMBL" id="JAKJXP020000002">
    <property type="protein sequence ID" value="KAK7757460.1"/>
    <property type="molecule type" value="Genomic_DNA"/>
</dbReference>
<dbReference type="InterPro" id="IPR056002">
    <property type="entry name" value="DUF7580"/>
</dbReference>
<feature type="compositionally biased region" description="Polar residues" evidence="1">
    <location>
        <begin position="316"/>
        <end position="329"/>
    </location>
</feature>
<evidence type="ECO:0000313" key="3">
    <source>
        <dbReference type="EMBL" id="KAK7757460.1"/>
    </source>
</evidence>
<accession>A0AAN9YXI8</accession>
<dbReference type="PANTHER" id="PTHR35186">
    <property type="entry name" value="ANK_REP_REGION DOMAIN-CONTAINING PROTEIN"/>
    <property type="match status" value="1"/>
</dbReference>
<organism evidence="3 4">
    <name type="scientific">Diatrype stigma</name>
    <dbReference type="NCBI Taxonomy" id="117547"/>
    <lineage>
        <taxon>Eukaryota</taxon>
        <taxon>Fungi</taxon>
        <taxon>Dikarya</taxon>
        <taxon>Ascomycota</taxon>
        <taxon>Pezizomycotina</taxon>
        <taxon>Sordariomycetes</taxon>
        <taxon>Xylariomycetidae</taxon>
        <taxon>Xylariales</taxon>
        <taxon>Diatrypaceae</taxon>
        <taxon>Diatrype</taxon>
    </lineage>
</organism>
<evidence type="ECO:0000256" key="1">
    <source>
        <dbReference type="SAM" id="MobiDB-lite"/>
    </source>
</evidence>
<comment type="caution">
    <text evidence="3">The sequence shown here is derived from an EMBL/GenBank/DDBJ whole genome shotgun (WGS) entry which is preliminary data.</text>
</comment>
<proteinExistence type="predicted"/>
<protein>
    <recommendedName>
        <fullName evidence="2">DUF7580 domain-containing protein</fullName>
    </recommendedName>
</protein>
<evidence type="ECO:0000259" key="2">
    <source>
        <dbReference type="Pfam" id="PF24476"/>
    </source>
</evidence>
<keyword evidence="4" id="KW-1185">Reference proteome</keyword>
<sequence>MSGIEVAGLILGAFPVALEALDRYREVATRAGLFYQIKLKHRQCRNRLERERLVFTGNLKQLLLPIVADDEKIAEMLSNPGGVSWKDKATSDLLKARLKDSHDVYMDCMGHLDYVMKELISELALDSDTVQKSLRNPRLSTAKERLNNIMTKTGIEYQAYKIKFSNGETARNKLFKELDDWNKGLEQLLGISDKEAQLIQDRQANAVTSAIDSAICNFWINANKLFEALAAAWRCSCPGQHSTRLLLEHRDTKISEFNLLFAKPEGSQWRLQETKISEDGDLASPPVKSKGKNVAFPATGFHQPSHLTKAPRKSAMKSSNPRANKVSHQNPKTFDSVTLEQILQGQVSKPPNRRQRLALSFILSSSFLQLLNTPWLTISWAKSDIIFMKSPKEPATYMLDRPHLDRNLAVKDGQSQSDEDITKSLRQLGIVLLELCFGKLLEDQPCRKGLPHIDDDKVKFALDVTAALDWLQDVEGEAGPDYASAVKWCLVATRPSRWRQEMLRKVVKPLEGCHQCLISQSPF</sequence>
<gene>
    <name evidence="3" type="ORF">SLS62_000475</name>
</gene>
<reference evidence="3 4" key="1">
    <citation type="submission" date="2024-02" db="EMBL/GenBank/DDBJ databases">
        <title>De novo assembly and annotation of 12 fungi associated with fruit tree decline syndrome in Ontario, Canada.</title>
        <authorList>
            <person name="Sulman M."/>
            <person name="Ellouze W."/>
            <person name="Ilyukhin E."/>
        </authorList>
    </citation>
    <scope>NUCLEOTIDE SEQUENCE [LARGE SCALE GENOMIC DNA]</scope>
    <source>
        <strain evidence="3 4">M11/M66-122</strain>
    </source>
</reference>